<comment type="caution">
    <text evidence="7">The sequence shown here is derived from an EMBL/GenBank/DDBJ whole genome shotgun (WGS) entry which is preliminary data.</text>
</comment>
<keyword evidence="5" id="KW-0408">Iron</keyword>
<comment type="cofactor">
    <cofactor evidence="1">
        <name>heme b</name>
        <dbReference type="ChEBI" id="CHEBI:60344"/>
    </cofactor>
</comment>
<keyword evidence="3" id="KW-0479">Metal-binding</keyword>
<dbReference type="GO" id="GO:0005829">
    <property type="term" value="C:cytosol"/>
    <property type="evidence" value="ECO:0007669"/>
    <property type="project" value="TreeGrafter"/>
</dbReference>
<dbReference type="SUPFAM" id="SSF54909">
    <property type="entry name" value="Dimeric alpha+beta barrel"/>
    <property type="match status" value="1"/>
</dbReference>
<dbReference type="AlphaFoldDB" id="A0A849A9X9"/>
<dbReference type="Proteomes" id="UP000562984">
    <property type="component" value="Unassembled WGS sequence"/>
</dbReference>
<evidence type="ECO:0000313" key="8">
    <source>
        <dbReference type="Proteomes" id="UP000562984"/>
    </source>
</evidence>
<dbReference type="InterPro" id="IPR011008">
    <property type="entry name" value="Dimeric_a/b-barrel"/>
</dbReference>
<evidence type="ECO:0000256" key="4">
    <source>
        <dbReference type="ARBA" id="ARBA00023002"/>
    </source>
</evidence>
<name>A0A849A9X9_9ACTN</name>
<dbReference type="GO" id="GO:0020037">
    <property type="term" value="F:heme binding"/>
    <property type="evidence" value="ECO:0007669"/>
    <property type="project" value="InterPro"/>
</dbReference>
<evidence type="ECO:0000256" key="6">
    <source>
        <dbReference type="ARBA" id="ARBA00025737"/>
    </source>
</evidence>
<dbReference type="GO" id="GO:0004601">
    <property type="term" value="F:peroxidase activity"/>
    <property type="evidence" value="ECO:0007669"/>
    <property type="project" value="UniProtKB-KW"/>
</dbReference>
<evidence type="ECO:0000256" key="5">
    <source>
        <dbReference type="ARBA" id="ARBA00023004"/>
    </source>
</evidence>
<dbReference type="GO" id="GO:0046872">
    <property type="term" value="F:metal ion binding"/>
    <property type="evidence" value="ECO:0007669"/>
    <property type="project" value="UniProtKB-KW"/>
</dbReference>
<dbReference type="EMBL" id="JABEND010000006">
    <property type="protein sequence ID" value="NNG36416.1"/>
    <property type="molecule type" value="Genomic_DNA"/>
</dbReference>
<sequence length="451" mass="49677">MRRGPFKRRNGVELDLDDIQATVLRRRPEPYYGTHALVEILDQQQGRQALGLLREQVAAVDTPFESSPAWTAVAITYQGLVALGVPESSLATFPHNFCEGMAARAKQLRDEGPNDPRGWQPPFGSGRVHLAISVYAASEAGWQARVADYQSRLASFPGLRVVYQQDFGAQPGDRNAFGYKDGFTQPVVQGSGEPAHPGDGEPIKAGEFVLGYPSETGVPLPQPQPDALGRNGTYVVFRKYQSHVAAFNEYLHRNASTAAARELLAAKLVGRWRSGAPLALAPAHDDPDLGADDNRNNDFRYGNDQQCLVTPRGAHIRRMNPRDTQMSILANVNIRRIIRRSTTYGTPLPADAVRDDGQERGLDFIALGVRAIDNVEFLQSEWVSSGNFMGLGKERDPMLGIQERNPYFTVPGTPPRRVKGIQSFNTLRGGEYLFMPSLTALDWLANLPDTV</sequence>
<keyword evidence="2 7" id="KW-0575">Peroxidase</keyword>
<organism evidence="7 8">
    <name type="scientific">Nakamurella aerolata</name>
    <dbReference type="NCBI Taxonomy" id="1656892"/>
    <lineage>
        <taxon>Bacteria</taxon>
        <taxon>Bacillati</taxon>
        <taxon>Actinomycetota</taxon>
        <taxon>Actinomycetes</taxon>
        <taxon>Nakamurellales</taxon>
        <taxon>Nakamurellaceae</taxon>
        <taxon>Nakamurella</taxon>
    </lineage>
</organism>
<comment type="similarity">
    <text evidence="6">Belongs to the DyP-type peroxidase family.</text>
</comment>
<keyword evidence="8" id="KW-1185">Reference proteome</keyword>
<gene>
    <name evidence="7" type="ORF">HKD39_11965</name>
</gene>
<protein>
    <submittedName>
        <fullName evidence="7">Peroxidase</fullName>
    </submittedName>
</protein>
<dbReference type="PROSITE" id="PS51404">
    <property type="entry name" value="DYP_PEROXIDASE"/>
    <property type="match status" value="1"/>
</dbReference>
<proteinExistence type="inferred from homology"/>
<dbReference type="PANTHER" id="PTHR30521">
    <property type="entry name" value="DEFERROCHELATASE/PEROXIDASE"/>
    <property type="match status" value="1"/>
</dbReference>
<evidence type="ECO:0000256" key="1">
    <source>
        <dbReference type="ARBA" id="ARBA00001970"/>
    </source>
</evidence>
<dbReference type="PANTHER" id="PTHR30521:SF5">
    <property type="entry name" value="BLR4509 PROTEIN"/>
    <property type="match status" value="1"/>
</dbReference>
<evidence type="ECO:0000256" key="2">
    <source>
        <dbReference type="ARBA" id="ARBA00022559"/>
    </source>
</evidence>
<evidence type="ECO:0000256" key="3">
    <source>
        <dbReference type="ARBA" id="ARBA00022723"/>
    </source>
</evidence>
<reference evidence="7 8" key="1">
    <citation type="submission" date="2020-05" db="EMBL/GenBank/DDBJ databases">
        <title>Nakamurella sp. DB0629 isolated from air conditioner.</title>
        <authorList>
            <person name="Kim D.H."/>
            <person name="Kim D.-U."/>
        </authorList>
    </citation>
    <scope>NUCLEOTIDE SEQUENCE [LARGE SCALE GENOMIC DNA]</scope>
    <source>
        <strain evidence="7 8">DB0629</strain>
    </source>
</reference>
<keyword evidence="4" id="KW-0560">Oxidoreductase</keyword>
<evidence type="ECO:0000313" key="7">
    <source>
        <dbReference type="EMBL" id="NNG36416.1"/>
    </source>
</evidence>
<dbReference type="InterPro" id="IPR006314">
    <property type="entry name" value="Dyp_peroxidase"/>
</dbReference>
<accession>A0A849A9X9</accession>